<dbReference type="OrthoDB" id="9804765at2"/>
<evidence type="ECO:0000313" key="1">
    <source>
        <dbReference type="EMBL" id="RXS93332.1"/>
    </source>
</evidence>
<dbReference type="InterPro" id="IPR014347">
    <property type="entry name" value="Tautomerase/MIF_sf"/>
</dbReference>
<dbReference type="Pfam" id="PF14552">
    <property type="entry name" value="Tautomerase_2"/>
    <property type="match status" value="1"/>
</dbReference>
<dbReference type="PANTHER" id="PTHR38460:SF1">
    <property type="entry name" value="TAUTOMERASE YOLI-RELATED"/>
    <property type="match status" value="1"/>
</dbReference>
<dbReference type="RefSeq" id="WP_129209875.1">
    <property type="nucleotide sequence ID" value="NZ_BMGU01000002.1"/>
</dbReference>
<accession>A0A4Q1S8N5</accession>
<gene>
    <name evidence="1" type="ORF">ESZ00_18445</name>
</gene>
<dbReference type="Gene3D" id="3.30.429.10">
    <property type="entry name" value="Macrophage Migration Inhibitory Factor"/>
    <property type="match status" value="1"/>
</dbReference>
<dbReference type="Proteomes" id="UP000290253">
    <property type="component" value="Unassembled WGS sequence"/>
</dbReference>
<proteinExistence type="predicted"/>
<comment type="caution">
    <text evidence="1">The sequence shown here is derived from an EMBL/GenBank/DDBJ whole genome shotgun (WGS) entry which is preliminary data.</text>
</comment>
<dbReference type="EMBL" id="SDMK01000005">
    <property type="protein sequence ID" value="RXS93332.1"/>
    <property type="molecule type" value="Genomic_DNA"/>
</dbReference>
<dbReference type="AlphaFoldDB" id="A0A4Q1S8N5"/>
<protein>
    <submittedName>
        <fullName evidence="1">Tautomerase family protein</fullName>
    </submittedName>
</protein>
<dbReference type="InterPro" id="IPR037479">
    <property type="entry name" value="Tauto_MSAD"/>
</dbReference>
<organism evidence="1 2">
    <name type="scientific">Silvibacterium dinghuense</name>
    <dbReference type="NCBI Taxonomy" id="1560006"/>
    <lineage>
        <taxon>Bacteria</taxon>
        <taxon>Pseudomonadati</taxon>
        <taxon>Acidobacteriota</taxon>
        <taxon>Terriglobia</taxon>
        <taxon>Terriglobales</taxon>
        <taxon>Acidobacteriaceae</taxon>
        <taxon>Silvibacterium</taxon>
    </lineage>
</organism>
<evidence type="ECO:0000313" key="2">
    <source>
        <dbReference type="Proteomes" id="UP000290253"/>
    </source>
</evidence>
<dbReference type="PANTHER" id="PTHR38460">
    <property type="entry name" value="TAUTOMERASE YOLI-RELATED"/>
    <property type="match status" value="1"/>
</dbReference>
<dbReference type="SUPFAM" id="SSF55331">
    <property type="entry name" value="Tautomerase/MIF"/>
    <property type="match status" value="1"/>
</dbReference>
<keyword evidence="2" id="KW-1185">Reference proteome</keyword>
<reference evidence="1 2" key="1">
    <citation type="journal article" date="2016" name="Int. J. Syst. Evol. Microbiol.">
        <title>Acidipila dinghuensis sp. nov., an acidobacterium isolated from forest soil.</title>
        <authorList>
            <person name="Jiang Y.W."/>
            <person name="Wang J."/>
            <person name="Chen M.H."/>
            <person name="Lv Y.Y."/>
            <person name="Qiu L.H."/>
        </authorList>
    </citation>
    <scope>NUCLEOTIDE SEQUENCE [LARGE SCALE GENOMIC DNA]</scope>
    <source>
        <strain evidence="1 2">DHOF10</strain>
    </source>
</reference>
<name>A0A4Q1S8N5_9BACT</name>
<sequence length="146" mass="16202">MPLVRVSVHDTMAPERRRKIPHAVYDAMRATINIPENDLFVVLTAHAEGELVIDPHFMGMQRTSAFTLVHITMRRGRTLEMKQALYKEIAARLHEHAAIPADDVMIVISENELLDWSFGHGVASYVSGDNVPSGLHPAVPSVGGER</sequence>